<reference evidence="2 3" key="1">
    <citation type="journal article" date="2020" name="Nat. Commun.">
        <title>Genome of Tripterygium wilfordii and identification of cytochrome P450 involved in triptolide biosynthesis.</title>
        <authorList>
            <person name="Tu L."/>
            <person name="Su P."/>
            <person name="Zhang Z."/>
            <person name="Gao L."/>
            <person name="Wang J."/>
            <person name="Hu T."/>
            <person name="Zhou J."/>
            <person name="Zhang Y."/>
            <person name="Zhao Y."/>
            <person name="Liu Y."/>
            <person name="Song Y."/>
            <person name="Tong Y."/>
            <person name="Lu Y."/>
            <person name="Yang J."/>
            <person name="Xu C."/>
            <person name="Jia M."/>
            <person name="Peters R.J."/>
            <person name="Huang L."/>
            <person name="Gao W."/>
        </authorList>
    </citation>
    <scope>NUCLEOTIDE SEQUENCE [LARGE SCALE GENOMIC DNA]</scope>
    <source>
        <strain evidence="3">cv. XIE 37</strain>
        <tissue evidence="2">Leaf</tissue>
    </source>
</reference>
<dbReference type="EMBL" id="JAAARO010000015">
    <property type="protein sequence ID" value="KAF5735239.1"/>
    <property type="molecule type" value="Genomic_DNA"/>
</dbReference>
<accession>A0A7J7CMI0</accession>
<name>A0A7J7CMI0_TRIWF</name>
<dbReference type="InParanoid" id="A0A7J7CMI0"/>
<dbReference type="AlphaFoldDB" id="A0A7J7CMI0"/>
<evidence type="ECO:0000256" key="1">
    <source>
        <dbReference type="SAM" id="MobiDB-lite"/>
    </source>
</evidence>
<protein>
    <submittedName>
        <fullName evidence="2">Uncharacterized protein</fullName>
    </submittedName>
</protein>
<evidence type="ECO:0000313" key="3">
    <source>
        <dbReference type="Proteomes" id="UP000593562"/>
    </source>
</evidence>
<proteinExistence type="predicted"/>
<keyword evidence="3" id="KW-1185">Reference proteome</keyword>
<feature type="region of interest" description="Disordered" evidence="1">
    <location>
        <begin position="47"/>
        <end position="67"/>
    </location>
</feature>
<sequence length="144" mass="16367">MSSSKPLLSSSSSMATQFVTLASFNQIAPSAERVIFDHRVNSNMKNRRKLENCAEEQNGDAERKKRKVKGDRRCWSGKLPRILGLWYMTSTISYILRKARAFYNEFCCDTFDDPFVGTNELTLVDPYFGLPVVPPPTLAPYTCK</sequence>
<organism evidence="2 3">
    <name type="scientific">Tripterygium wilfordii</name>
    <name type="common">Thunder God vine</name>
    <dbReference type="NCBI Taxonomy" id="458696"/>
    <lineage>
        <taxon>Eukaryota</taxon>
        <taxon>Viridiplantae</taxon>
        <taxon>Streptophyta</taxon>
        <taxon>Embryophyta</taxon>
        <taxon>Tracheophyta</taxon>
        <taxon>Spermatophyta</taxon>
        <taxon>Magnoliopsida</taxon>
        <taxon>eudicotyledons</taxon>
        <taxon>Gunneridae</taxon>
        <taxon>Pentapetalae</taxon>
        <taxon>rosids</taxon>
        <taxon>fabids</taxon>
        <taxon>Celastrales</taxon>
        <taxon>Celastraceae</taxon>
        <taxon>Tripterygium</taxon>
    </lineage>
</organism>
<comment type="caution">
    <text evidence="2">The sequence shown here is derived from an EMBL/GenBank/DDBJ whole genome shotgun (WGS) entry which is preliminary data.</text>
</comment>
<evidence type="ECO:0000313" key="2">
    <source>
        <dbReference type="EMBL" id="KAF5735239.1"/>
    </source>
</evidence>
<dbReference type="Proteomes" id="UP000593562">
    <property type="component" value="Unassembled WGS sequence"/>
</dbReference>
<gene>
    <name evidence="2" type="ORF">HS088_TW15G00740</name>
</gene>